<dbReference type="HOGENOM" id="CLU_2840671_0_0_9"/>
<accession>A0A060M682</accession>
<evidence type="ECO:0000313" key="2">
    <source>
        <dbReference type="EMBL" id="AIC96053.1"/>
    </source>
</evidence>
<evidence type="ECO:0000313" key="3">
    <source>
        <dbReference type="Proteomes" id="UP000027142"/>
    </source>
</evidence>
<dbReference type="Proteomes" id="UP000027142">
    <property type="component" value="Chromosome"/>
</dbReference>
<organism evidence="2 3">
    <name type="scientific">Shouchella lehensis G1</name>
    <dbReference type="NCBI Taxonomy" id="1246626"/>
    <lineage>
        <taxon>Bacteria</taxon>
        <taxon>Bacillati</taxon>
        <taxon>Bacillota</taxon>
        <taxon>Bacilli</taxon>
        <taxon>Bacillales</taxon>
        <taxon>Bacillaceae</taxon>
        <taxon>Shouchella</taxon>
    </lineage>
</organism>
<proteinExistence type="predicted"/>
<feature type="transmembrane region" description="Helical" evidence="1">
    <location>
        <begin position="9"/>
        <end position="27"/>
    </location>
</feature>
<dbReference type="AlphaFoldDB" id="A0A060M682"/>
<dbReference type="EMBL" id="CP003923">
    <property type="protein sequence ID" value="AIC96053.1"/>
    <property type="molecule type" value="Genomic_DNA"/>
</dbReference>
<reference evidence="2 3" key="1">
    <citation type="journal article" date="2014" name="Gene">
        <title>A comparative genomic analysis of the alkalitolerant soil bacterium Bacillus lehensis G1.</title>
        <authorList>
            <person name="Noor Y.M."/>
            <person name="Samsulrizal N.H."/>
            <person name="Jema'on N.A."/>
            <person name="Low K.O."/>
            <person name="Ramli A.N."/>
            <person name="Alias N.I."/>
            <person name="Damis S.I."/>
            <person name="Fuzi S.F."/>
            <person name="Isa M.N."/>
            <person name="Murad A.M."/>
            <person name="Raih M.F."/>
            <person name="Bakar F.D."/>
            <person name="Najimudin N."/>
            <person name="Mahadi N.M."/>
            <person name="Illias R.M."/>
        </authorList>
    </citation>
    <scope>NUCLEOTIDE SEQUENCE [LARGE SCALE GENOMIC DNA]</scope>
    <source>
        <strain evidence="2 3">G1</strain>
    </source>
</reference>
<name>A0A060M682_9BACI</name>
<dbReference type="KEGG" id="ble:BleG1_3506"/>
<feature type="transmembrane region" description="Helical" evidence="1">
    <location>
        <begin position="33"/>
        <end position="54"/>
    </location>
</feature>
<dbReference type="OrthoDB" id="2973108at2"/>
<sequence length="65" mass="7657">MNTRLKDGLLFSFVYATMMLIMSLVLREGNPDWLSTLGFAIGGFLYGFFIRPYMIKWEEKKKLKE</sequence>
<evidence type="ECO:0000256" key="1">
    <source>
        <dbReference type="SAM" id="Phobius"/>
    </source>
</evidence>
<gene>
    <name evidence="2" type="ORF">BleG1_3506</name>
</gene>
<keyword evidence="1" id="KW-0812">Transmembrane</keyword>
<keyword evidence="1" id="KW-1133">Transmembrane helix</keyword>
<dbReference type="PATRIC" id="fig|1246626.3.peg.3495"/>
<keyword evidence="3" id="KW-1185">Reference proteome</keyword>
<dbReference type="STRING" id="1246626.BleG1_3506"/>
<protein>
    <submittedName>
        <fullName evidence="2">Uncharacterized protein</fullName>
    </submittedName>
</protein>
<dbReference type="RefSeq" id="WP_038483645.1">
    <property type="nucleotide sequence ID" value="NZ_CP003923.1"/>
</dbReference>
<keyword evidence="1" id="KW-0472">Membrane</keyword>